<feature type="transmembrane region" description="Helical" evidence="7">
    <location>
        <begin position="236"/>
        <end position="256"/>
    </location>
</feature>
<organism evidence="8 9">
    <name type="scientific">Acetobacter lovaniensis</name>
    <dbReference type="NCBI Taxonomy" id="104100"/>
    <lineage>
        <taxon>Bacteria</taxon>
        <taxon>Pseudomonadati</taxon>
        <taxon>Pseudomonadota</taxon>
        <taxon>Alphaproteobacteria</taxon>
        <taxon>Acetobacterales</taxon>
        <taxon>Acetobacteraceae</taxon>
        <taxon>Acetobacter</taxon>
    </lineage>
</organism>
<feature type="region of interest" description="Disordered" evidence="6">
    <location>
        <begin position="384"/>
        <end position="489"/>
    </location>
</feature>
<evidence type="ECO:0000256" key="1">
    <source>
        <dbReference type="ARBA" id="ARBA00004141"/>
    </source>
</evidence>
<accession>A0A841QIA9</accession>
<feature type="transmembrane region" description="Helical" evidence="7">
    <location>
        <begin position="205"/>
        <end position="224"/>
    </location>
</feature>
<feature type="transmembrane region" description="Helical" evidence="7">
    <location>
        <begin position="174"/>
        <end position="193"/>
    </location>
</feature>
<dbReference type="AlphaFoldDB" id="A0A841QIA9"/>
<dbReference type="InterPro" id="IPR014150">
    <property type="entry name" value="Conjugal_tfr_TrbL"/>
</dbReference>
<protein>
    <submittedName>
        <fullName evidence="8">Type IV secretion system protein TrbL</fullName>
    </submittedName>
</protein>
<evidence type="ECO:0000313" key="8">
    <source>
        <dbReference type="EMBL" id="MBB6458178.1"/>
    </source>
</evidence>
<feature type="compositionally biased region" description="Gly residues" evidence="6">
    <location>
        <begin position="384"/>
        <end position="435"/>
    </location>
</feature>
<evidence type="ECO:0000256" key="6">
    <source>
        <dbReference type="SAM" id="MobiDB-lite"/>
    </source>
</evidence>
<dbReference type="InterPro" id="IPR007688">
    <property type="entry name" value="Conjugal_tfr_TrbL/VirB6"/>
</dbReference>
<dbReference type="NCBIfam" id="NF010449">
    <property type="entry name" value="PRK13875.1"/>
    <property type="match status" value="1"/>
</dbReference>
<comment type="caution">
    <text evidence="8">The sequence shown here is derived from an EMBL/GenBank/DDBJ whole genome shotgun (WGS) entry which is preliminary data.</text>
</comment>
<dbReference type="RefSeq" id="WP_166116216.1">
    <property type="nucleotide sequence ID" value="NZ_BAABDB010000023.1"/>
</dbReference>
<feature type="transmembrane region" description="Helical" evidence="7">
    <location>
        <begin position="141"/>
        <end position="167"/>
    </location>
</feature>
<keyword evidence="4 7" id="KW-1133">Transmembrane helix</keyword>
<dbReference type="GO" id="GO:0016020">
    <property type="term" value="C:membrane"/>
    <property type="evidence" value="ECO:0007669"/>
    <property type="project" value="UniProtKB-SubCell"/>
</dbReference>
<evidence type="ECO:0000256" key="3">
    <source>
        <dbReference type="ARBA" id="ARBA00022692"/>
    </source>
</evidence>
<comment type="similarity">
    <text evidence="2">Belongs to the TrbL/VirB6 family.</text>
</comment>
<gene>
    <name evidence="8" type="ORF">HNR55_002783</name>
</gene>
<dbReference type="GO" id="GO:0030255">
    <property type="term" value="P:protein secretion by the type IV secretion system"/>
    <property type="evidence" value="ECO:0007669"/>
    <property type="project" value="InterPro"/>
</dbReference>
<keyword evidence="9" id="KW-1185">Reference proteome</keyword>
<dbReference type="Proteomes" id="UP000578000">
    <property type="component" value="Unassembled WGS sequence"/>
</dbReference>
<evidence type="ECO:0000256" key="4">
    <source>
        <dbReference type="ARBA" id="ARBA00022989"/>
    </source>
</evidence>
<name>A0A841QIA9_9PROT</name>
<reference evidence="8 9" key="1">
    <citation type="submission" date="2020-08" db="EMBL/GenBank/DDBJ databases">
        <title>Genomic Encyclopedia of Type Strains, Phase IV (KMG-IV): sequencing the most valuable type-strain genomes for metagenomic binning, comparative biology and taxonomic classification.</title>
        <authorList>
            <person name="Goeker M."/>
        </authorList>
    </citation>
    <scope>NUCLEOTIDE SEQUENCE [LARGE SCALE GENOMIC DNA]</scope>
    <source>
        <strain evidence="8 9">DSM 4491</strain>
    </source>
</reference>
<feature type="transmembrane region" description="Helical" evidence="7">
    <location>
        <begin position="31"/>
        <end position="54"/>
    </location>
</feature>
<evidence type="ECO:0000256" key="5">
    <source>
        <dbReference type="ARBA" id="ARBA00023136"/>
    </source>
</evidence>
<evidence type="ECO:0000256" key="2">
    <source>
        <dbReference type="ARBA" id="ARBA00007802"/>
    </source>
</evidence>
<proteinExistence type="inferred from homology"/>
<dbReference type="Pfam" id="PF04610">
    <property type="entry name" value="TrbL"/>
    <property type="match status" value="1"/>
</dbReference>
<sequence>MASNDVGVIDTFLNTFTTTIDSGFGLLKGNVVSLAGSLSVLDIALAGLFWAWAADEDIIQRLVKKTLYIGFFAFLINNFDHLAKVVFDSFAAMGLRAGGGSLALSDFLRPGRLAATGFDAAQPLLESVHNLLGPVAFFKNFIQIFVLCLSWLIVLAAFFILAVQLFVALIEFKLTSLAGFVLIPFALFNRTAFLAEKVLGNVVSSGVKVMVLAVISVIASVLFRQFNTSYGDAVPTIGQAVSVVLASVSIVGLSIYGGSIANGLISGAPQLGAGAAVGTGMAVGAMGAAAVTAPAAIASGAGAALGATAAAARGGAAIAGAATTAYSAGAAGAGGAGSVAAGIGGMGRAAGGAAVNAAKGKVSAAASSLKESYAAGGRWAARGMGGGNDAGGPGGGNGGGSSGSSGPGASGPGGDGNPGGGGPAGGSPSGNGPSGSGDPPGSPPDGEPPRWARNMKRRNAATHAAEAAHVIRSVDGGGGSSSVDISEKE</sequence>
<keyword evidence="3 7" id="KW-0812">Transmembrane</keyword>
<evidence type="ECO:0000313" key="9">
    <source>
        <dbReference type="Proteomes" id="UP000578000"/>
    </source>
</evidence>
<feature type="transmembrane region" description="Helical" evidence="7">
    <location>
        <begin position="66"/>
        <end position="87"/>
    </location>
</feature>
<dbReference type="NCBIfam" id="TIGR02783">
    <property type="entry name" value="TrbL_P"/>
    <property type="match status" value="1"/>
</dbReference>
<evidence type="ECO:0000256" key="7">
    <source>
        <dbReference type="SAM" id="Phobius"/>
    </source>
</evidence>
<keyword evidence="5 7" id="KW-0472">Membrane</keyword>
<comment type="subcellular location">
    <subcellularLocation>
        <location evidence="1">Membrane</location>
        <topology evidence="1">Multi-pass membrane protein</topology>
    </subcellularLocation>
</comment>
<dbReference type="EMBL" id="JACHIE010000015">
    <property type="protein sequence ID" value="MBB6458178.1"/>
    <property type="molecule type" value="Genomic_DNA"/>
</dbReference>